<dbReference type="SUPFAM" id="SSF52540">
    <property type="entry name" value="P-loop containing nucleoside triphosphate hydrolases"/>
    <property type="match status" value="1"/>
</dbReference>
<dbReference type="GO" id="GO:0043531">
    <property type="term" value="F:ADP binding"/>
    <property type="evidence" value="ECO:0007669"/>
    <property type="project" value="InterPro"/>
</dbReference>
<dbReference type="AlphaFoldDB" id="A0AAN7IFQ7"/>
<accession>A0AAN7IFQ7</accession>
<dbReference type="PRINTS" id="PR00364">
    <property type="entry name" value="DISEASERSIST"/>
</dbReference>
<dbReference type="PANTHER" id="PTHR11017:SF570">
    <property type="entry name" value="DISEASE RESISTANCE PROTEIN (TIR-NBS CLASS)-RELATED"/>
    <property type="match status" value="1"/>
</dbReference>
<dbReference type="GO" id="GO:0006952">
    <property type="term" value="P:defense response"/>
    <property type="evidence" value="ECO:0007669"/>
    <property type="project" value="InterPro"/>
</dbReference>
<gene>
    <name evidence="8" type="ORF">RGQ29_004407</name>
</gene>
<reference evidence="8 9" key="1">
    <citation type="journal article" date="2023" name="G3 (Bethesda)">
        <title>A haplotype-resolved chromosome-scale genome for Quercus rubra L. provides insights into the genetics of adaptive traits for red oak species.</title>
        <authorList>
            <person name="Kapoor B."/>
            <person name="Jenkins J."/>
            <person name="Schmutz J."/>
            <person name="Zhebentyayeva T."/>
            <person name="Kuelheim C."/>
            <person name="Coggeshall M."/>
            <person name="Heim C."/>
            <person name="Lasky J.R."/>
            <person name="Leites L."/>
            <person name="Islam-Faridi N."/>
            <person name="Romero-Severson J."/>
            <person name="DeLeo V.L."/>
            <person name="Lucas S.M."/>
            <person name="Lazic D."/>
            <person name="Gailing O."/>
            <person name="Carlson J."/>
            <person name="Staton M."/>
        </authorList>
    </citation>
    <scope>NUCLEOTIDE SEQUENCE [LARGE SCALE GENOMIC DNA]</scope>
    <source>
        <strain evidence="8">Pseudo-F2</strain>
    </source>
</reference>
<keyword evidence="3" id="KW-0677">Repeat</keyword>
<dbReference type="Pfam" id="PF23286">
    <property type="entry name" value="LRR_13"/>
    <property type="match status" value="1"/>
</dbReference>
<protein>
    <recommendedName>
        <fullName evidence="1">ADP-ribosyl cyclase/cyclic ADP-ribose hydrolase</fullName>
        <ecNumber evidence="1">3.2.2.6</ecNumber>
    </recommendedName>
</protein>
<dbReference type="InterPro" id="IPR003593">
    <property type="entry name" value="AAA+_ATPase"/>
</dbReference>
<dbReference type="Proteomes" id="UP001324115">
    <property type="component" value="Unassembled WGS sequence"/>
</dbReference>
<dbReference type="SUPFAM" id="SSF52058">
    <property type="entry name" value="L domain-like"/>
    <property type="match status" value="1"/>
</dbReference>
<dbReference type="InterPro" id="IPR032675">
    <property type="entry name" value="LRR_dom_sf"/>
</dbReference>
<keyword evidence="4" id="KW-0611">Plant defense</keyword>
<dbReference type="Pfam" id="PF20160">
    <property type="entry name" value="C-JID"/>
    <property type="match status" value="1"/>
</dbReference>
<dbReference type="EC" id="3.2.2.6" evidence="1"/>
<evidence type="ECO:0000256" key="5">
    <source>
        <dbReference type="ARBA" id="ARBA00023027"/>
    </source>
</evidence>
<dbReference type="InterPro" id="IPR027417">
    <property type="entry name" value="P-loop_NTPase"/>
</dbReference>
<comment type="catalytic activity">
    <reaction evidence="6">
        <text>NAD(+) + H2O = ADP-D-ribose + nicotinamide + H(+)</text>
        <dbReference type="Rhea" id="RHEA:16301"/>
        <dbReference type="ChEBI" id="CHEBI:15377"/>
        <dbReference type="ChEBI" id="CHEBI:15378"/>
        <dbReference type="ChEBI" id="CHEBI:17154"/>
        <dbReference type="ChEBI" id="CHEBI:57540"/>
        <dbReference type="ChEBI" id="CHEBI:57967"/>
        <dbReference type="EC" id="3.2.2.6"/>
    </reaction>
    <physiologicalReaction direction="left-to-right" evidence="6">
        <dbReference type="Rhea" id="RHEA:16302"/>
    </physiologicalReaction>
</comment>
<dbReference type="Gene3D" id="3.40.50.300">
    <property type="entry name" value="P-loop containing nucleotide triphosphate hydrolases"/>
    <property type="match status" value="1"/>
</dbReference>
<dbReference type="InterPro" id="IPR045344">
    <property type="entry name" value="C-JID"/>
</dbReference>
<dbReference type="EMBL" id="JAXUIC010000010">
    <property type="protein sequence ID" value="KAK4568987.1"/>
    <property type="molecule type" value="Genomic_DNA"/>
</dbReference>
<name>A0AAN7IFQ7_QUERU</name>
<proteinExistence type="predicted"/>
<dbReference type="InterPro" id="IPR042197">
    <property type="entry name" value="Apaf_helical"/>
</dbReference>
<dbReference type="InterPro" id="IPR036390">
    <property type="entry name" value="WH_DNA-bd_sf"/>
</dbReference>
<evidence type="ECO:0000256" key="4">
    <source>
        <dbReference type="ARBA" id="ARBA00022821"/>
    </source>
</evidence>
<dbReference type="PANTHER" id="PTHR11017">
    <property type="entry name" value="LEUCINE-RICH REPEAT-CONTAINING PROTEIN"/>
    <property type="match status" value="1"/>
</dbReference>
<dbReference type="SUPFAM" id="SSF46785">
    <property type="entry name" value="Winged helix' DNA-binding domain"/>
    <property type="match status" value="1"/>
</dbReference>
<comment type="caution">
    <text evidence="8">The sequence shown here is derived from an EMBL/GenBank/DDBJ whole genome shotgun (WGS) entry which is preliminary data.</text>
</comment>
<dbReference type="InterPro" id="IPR058192">
    <property type="entry name" value="WHD_ROQ1-like"/>
</dbReference>
<dbReference type="Gene3D" id="1.10.8.430">
    <property type="entry name" value="Helical domain of apoptotic protease-activating factors"/>
    <property type="match status" value="1"/>
</dbReference>
<evidence type="ECO:0000256" key="1">
    <source>
        <dbReference type="ARBA" id="ARBA00011982"/>
    </source>
</evidence>
<evidence type="ECO:0000256" key="2">
    <source>
        <dbReference type="ARBA" id="ARBA00022614"/>
    </source>
</evidence>
<dbReference type="InterPro" id="IPR058546">
    <property type="entry name" value="RPS4B/Roq1-like_LRR"/>
</dbReference>
<keyword evidence="5" id="KW-0520">NAD</keyword>
<dbReference type="Pfam" id="PF00931">
    <property type="entry name" value="NB-ARC"/>
    <property type="match status" value="1"/>
</dbReference>
<evidence type="ECO:0000256" key="3">
    <source>
        <dbReference type="ARBA" id="ARBA00022737"/>
    </source>
</evidence>
<dbReference type="Gene3D" id="3.80.10.10">
    <property type="entry name" value="Ribonuclease Inhibitor"/>
    <property type="match status" value="1"/>
</dbReference>
<dbReference type="GO" id="GO:0061809">
    <property type="term" value="F:NAD+ nucleosidase activity, cyclic ADP-ribose generating"/>
    <property type="evidence" value="ECO:0007669"/>
    <property type="project" value="UniProtKB-EC"/>
</dbReference>
<sequence>MSLSVARYPIGINDRVKTILLDIDSNDAHMIGIYGPAGIGKTTIAKAIFNRICDHFDGFCYLENFREKSETNDGVIKLQEKLLLEILRDKNLKVGNKSRGINMIKERLFFMRILLVLDDVDKWVQIENFLGGCDWFAFGSKIIITTRDKHLVATPTKCFSMYEVKDLDQDEALELFSMHAFQSKKPKKDYLELANQVIQYSKGLPLALVIIGGDLCGRSKLEWKSAIDKYERIPSKEIQKVLEISYEGLDETERNIFLDIACFFKGFQKKYVMDILDSCDLNPIYGIQKLIDKCLVSVDQYDKLSMHDFLQQMGKDIVWRESPQLPGERSRLWCYEDVLDVLTENTGSKKIRGIMICSPESSKIQLEPKCLEKMKNLKFLIVSNVEICGDLEYLPNGLRVLDWRGFPLSSLSSNLHPKKLTILNMPESRVIMYKLLKRIQCKSLTHMNFQSCQYIRELPDLSIASPNIKQLNLRECIKLVEVHDSNGCLDKLESWDLTGCVELQIIPSFIRMKSLKFLILYECKRVEWFPKILEEMENLKFLSLAYTAIRVLPSSFGNLIGIERLDIGSYFYSCHLPSSIYKLQYLRKLVLLGHVQFPKDVEIGRQALCNSYGGFSKYGFLVLNFIKNLTSCFNLLEKSLLSRRENLNFEDGIMRFNGLNFLLIEDSKFLRKVPKLPESIRSVYASNCISLNSQSLTKLFLQFGRNLGVAPNMKCSGVKCNVLVDSHSHQIDYSSQLPLSKFFLIEKELRPTLDAYLIDFGERYNIIVPEKKIPKWFNHQSIESSISFWVGPKFPTFAFCIAFHLVPLKDSYANNDKCSSLLDDIISWICVVDIFINGHKRSFMQQPIFQCLKCDHLWFYGVPHSQLQQKFGDFMQGDQNHVEVSCKISHWASEFGNFAPVIARMGVHVECICPQNSIIIHNNYATLTTLSSHLNNLLSTFDGSHINHASLRCRRTLTSSNPW</sequence>
<dbReference type="SMART" id="SM00382">
    <property type="entry name" value="AAA"/>
    <property type="match status" value="1"/>
</dbReference>
<evidence type="ECO:0000256" key="6">
    <source>
        <dbReference type="ARBA" id="ARBA00047304"/>
    </source>
</evidence>
<keyword evidence="2" id="KW-0433">Leucine-rich repeat</keyword>
<keyword evidence="9" id="KW-1185">Reference proteome</keyword>
<evidence type="ECO:0000313" key="8">
    <source>
        <dbReference type="EMBL" id="KAK4568987.1"/>
    </source>
</evidence>
<dbReference type="InterPro" id="IPR044974">
    <property type="entry name" value="Disease_R_plants"/>
</dbReference>
<feature type="domain" description="AAA+ ATPase" evidence="7">
    <location>
        <begin position="27"/>
        <end position="167"/>
    </location>
</feature>
<dbReference type="Pfam" id="PF23282">
    <property type="entry name" value="WHD_ROQ1"/>
    <property type="match status" value="1"/>
</dbReference>
<evidence type="ECO:0000259" key="7">
    <source>
        <dbReference type="SMART" id="SM00382"/>
    </source>
</evidence>
<evidence type="ECO:0000313" key="9">
    <source>
        <dbReference type="Proteomes" id="UP001324115"/>
    </source>
</evidence>
<dbReference type="InterPro" id="IPR002182">
    <property type="entry name" value="NB-ARC"/>
</dbReference>
<organism evidence="8 9">
    <name type="scientific">Quercus rubra</name>
    <name type="common">Northern red oak</name>
    <name type="synonym">Quercus borealis</name>
    <dbReference type="NCBI Taxonomy" id="3512"/>
    <lineage>
        <taxon>Eukaryota</taxon>
        <taxon>Viridiplantae</taxon>
        <taxon>Streptophyta</taxon>
        <taxon>Embryophyta</taxon>
        <taxon>Tracheophyta</taxon>
        <taxon>Spermatophyta</taxon>
        <taxon>Magnoliopsida</taxon>
        <taxon>eudicotyledons</taxon>
        <taxon>Gunneridae</taxon>
        <taxon>Pentapetalae</taxon>
        <taxon>rosids</taxon>
        <taxon>fabids</taxon>
        <taxon>Fagales</taxon>
        <taxon>Fagaceae</taxon>
        <taxon>Quercus</taxon>
    </lineage>
</organism>